<feature type="transmembrane region" description="Helical" evidence="11">
    <location>
        <begin position="136"/>
        <end position="158"/>
    </location>
</feature>
<keyword evidence="4 11" id="KW-1133">Transmembrane helix</keyword>
<evidence type="ECO:0000256" key="6">
    <source>
        <dbReference type="ARBA" id="ARBA00023136"/>
    </source>
</evidence>
<evidence type="ECO:0000313" key="14">
    <source>
        <dbReference type="Proteomes" id="UP000242188"/>
    </source>
</evidence>
<evidence type="ECO:0000256" key="1">
    <source>
        <dbReference type="ARBA" id="ARBA00004651"/>
    </source>
</evidence>
<feature type="compositionally biased region" description="Low complexity" evidence="10">
    <location>
        <begin position="441"/>
        <end position="453"/>
    </location>
</feature>
<keyword evidence="9" id="KW-0807">Transducer</keyword>
<proteinExistence type="predicted"/>
<feature type="transmembrane region" description="Helical" evidence="11">
    <location>
        <begin position="283"/>
        <end position="304"/>
    </location>
</feature>
<evidence type="ECO:0000313" key="13">
    <source>
        <dbReference type="EMBL" id="OWF48562.1"/>
    </source>
</evidence>
<keyword evidence="2" id="KW-1003">Cell membrane</keyword>
<dbReference type="SUPFAM" id="SSF81321">
    <property type="entry name" value="Family A G protein-coupled receptor-like"/>
    <property type="match status" value="1"/>
</dbReference>
<dbReference type="STRING" id="6573.A0A210QIK0"/>
<dbReference type="Pfam" id="PF00001">
    <property type="entry name" value="7tm_1"/>
    <property type="match status" value="1"/>
</dbReference>
<gene>
    <name evidence="13" type="ORF">KP79_PYT19638</name>
</gene>
<keyword evidence="6 11" id="KW-0472">Membrane</keyword>
<evidence type="ECO:0000256" key="7">
    <source>
        <dbReference type="ARBA" id="ARBA00023170"/>
    </source>
</evidence>
<dbReference type="OrthoDB" id="5959154at2759"/>
<keyword evidence="3 11" id="KW-0812">Transmembrane</keyword>
<protein>
    <submittedName>
        <fullName evidence="13">Melanopsin-B</fullName>
    </submittedName>
</protein>
<feature type="transmembrane region" description="Helical" evidence="11">
    <location>
        <begin position="250"/>
        <end position="271"/>
    </location>
</feature>
<keyword evidence="5" id="KW-0297">G-protein coupled receptor</keyword>
<dbReference type="InterPro" id="IPR017452">
    <property type="entry name" value="GPCR_Rhodpsn_7TM"/>
</dbReference>
<dbReference type="GO" id="GO:0004930">
    <property type="term" value="F:G protein-coupled receptor activity"/>
    <property type="evidence" value="ECO:0007669"/>
    <property type="project" value="UniProtKB-KW"/>
</dbReference>
<reference evidence="13 14" key="1">
    <citation type="journal article" date="2017" name="Nat. Ecol. Evol.">
        <title>Scallop genome provides insights into evolution of bilaterian karyotype and development.</title>
        <authorList>
            <person name="Wang S."/>
            <person name="Zhang J."/>
            <person name="Jiao W."/>
            <person name="Li J."/>
            <person name="Xun X."/>
            <person name="Sun Y."/>
            <person name="Guo X."/>
            <person name="Huan P."/>
            <person name="Dong B."/>
            <person name="Zhang L."/>
            <person name="Hu X."/>
            <person name="Sun X."/>
            <person name="Wang J."/>
            <person name="Zhao C."/>
            <person name="Wang Y."/>
            <person name="Wang D."/>
            <person name="Huang X."/>
            <person name="Wang R."/>
            <person name="Lv J."/>
            <person name="Li Y."/>
            <person name="Zhang Z."/>
            <person name="Liu B."/>
            <person name="Lu W."/>
            <person name="Hui Y."/>
            <person name="Liang J."/>
            <person name="Zhou Z."/>
            <person name="Hou R."/>
            <person name="Li X."/>
            <person name="Liu Y."/>
            <person name="Li H."/>
            <person name="Ning X."/>
            <person name="Lin Y."/>
            <person name="Zhao L."/>
            <person name="Xing Q."/>
            <person name="Dou J."/>
            <person name="Li Y."/>
            <person name="Mao J."/>
            <person name="Guo H."/>
            <person name="Dou H."/>
            <person name="Li T."/>
            <person name="Mu C."/>
            <person name="Jiang W."/>
            <person name="Fu Q."/>
            <person name="Fu X."/>
            <person name="Miao Y."/>
            <person name="Liu J."/>
            <person name="Yu Q."/>
            <person name="Li R."/>
            <person name="Liao H."/>
            <person name="Li X."/>
            <person name="Kong Y."/>
            <person name="Jiang Z."/>
            <person name="Chourrout D."/>
            <person name="Li R."/>
            <person name="Bao Z."/>
        </authorList>
    </citation>
    <scope>NUCLEOTIDE SEQUENCE [LARGE SCALE GENOMIC DNA]</scope>
    <source>
        <strain evidence="13 14">PY_sf001</strain>
    </source>
</reference>
<comment type="caution">
    <text evidence="13">The sequence shown here is derived from an EMBL/GenBank/DDBJ whole genome shotgun (WGS) entry which is preliminary data.</text>
</comment>
<evidence type="ECO:0000256" key="3">
    <source>
        <dbReference type="ARBA" id="ARBA00022692"/>
    </source>
</evidence>
<dbReference type="AlphaFoldDB" id="A0A210QIK0"/>
<evidence type="ECO:0000256" key="11">
    <source>
        <dbReference type="SAM" id="Phobius"/>
    </source>
</evidence>
<comment type="subcellular location">
    <subcellularLocation>
        <location evidence="1">Cell membrane</location>
        <topology evidence="1">Multi-pass membrane protein</topology>
    </subcellularLocation>
</comment>
<evidence type="ECO:0000256" key="4">
    <source>
        <dbReference type="ARBA" id="ARBA00022989"/>
    </source>
</evidence>
<dbReference type="InterPro" id="IPR008365">
    <property type="entry name" value="Prostanoid_rcpt"/>
</dbReference>
<evidence type="ECO:0000256" key="5">
    <source>
        <dbReference type="ARBA" id="ARBA00023040"/>
    </source>
</evidence>
<evidence type="ECO:0000256" key="10">
    <source>
        <dbReference type="SAM" id="MobiDB-lite"/>
    </source>
</evidence>
<dbReference type="CDD" id="cd00637">
    <property type="entry name" value="7tm_classA_rhodopsin-like"/>
    <property type="match status" value="1"/>
</dbReference>
<keyword evidence="7" id="KW-0675">Receptor</keyword>
<dbReference type="InterPro" id="IPR000276">
    <property type="entry name" value="GPCR_Rhodpsn"/>
</dbReference>
<evidence type="ECO:0000256" key="8">
    <source>
        <dbReference type="ARBA" id="ARBA00023180"/>
    </source>
</evidence>
<dbReference type="PANTHER" id="PTHR11866:SF42">
    <property type="entry name" value="G-PROTEIN COUPLED RECEPTORS FAMILY 1 PROFILE DOMAIN-CONTAINING PROTEIN"/>
    <property type="match status" value="1"/>
</dbReference>
<name>A0A210QIK0_MIZYE</name>
<dbReference type="Gene3D" id="1.20.1070.10">
    <property type="entry name" value="Rhodopsin 7-helix transmembrane proteins"/>
    <property type="match status" value="1"/>
</dbReference>
<dbReference type="EMBL" id="NEDP02003489">
    <property type="protein sequence ID" value="OWF48562.1"/>
    <property type="molecule type" value="Genomic_DNA"/>
</dbReference>
<feature type="region of interest" description="Disordered" evidence="10">
    <location>
        <begin position="426"/>
        <end position="482"/>
    </location>
</feature>
<feature type="compositionally biased region" description="Acidic residues" evidence="10">
    <location>
        <begin position="463"/>
        <end position="482"/>
    </location>
</feature>
<feature type="domain" description="G-protein coupled receptors family 1 profile" evidence="12">
    <location>
        <begin position="33"/>
        <end position="301"/>
    </location>
</feature>
<dbReference type="PANTHER" id="PTHR11866">
    <property type="entry name" value="G-PROTEIN COUPLED RECEPTOR FAMILY 1 MEMBER"/>
    <property type="match status" value="1"/>
</dbReference>
<dbReference type="GO" id="GO:0005886">
    <property type="term" value="C:plasma membrane"/>
    <property type="evidence" value="ECO:0007669"/>
    <property type="project" value="UniProtKB-SubCell"/>
</dbReference>
<accession>A0A210QIK0</accession>
<dbReference type="PRINTS" id="PR00237">
    <property type="entry name" value="GPCRRHODOPSN"/>
</dbReference>
<dbReference type="Proteomes" id="UP000242188">
    <property type="component" value="Unassembled WGS sequence"/>
</dbReference>
<sequence>MPSPNQFRKPEGTAYQDISGTFSIIVELVMVVVNFLPLVVIIKWKKYRERTTTDDLVIVLSVSYIVSVLVPTPLGHISYFHQKWYGGKPSCNFYQVTSTWFRLTSLFLVTILSIDKSFAVYLYRARNFTARYHGKFKIVASVAVIILFTLIVSCMPVMGFGPDSSTDTRCESWISASPKKRREHLFSYLFLFCGFGNFLCVCLTNFYMSWSLRKLKKNLYAGGDRYRSTSSQSAVRWQIEGIVVLHGVKMVMAVSVLLYITWFPTLILITLRKVGLKISDISVLYALLSTSLSGLLNPIIFGLFDKSYRHGYKKILKSIKLSCRCRKSEFQQIQAVSSESNVPRSASDAVQLSANNYRDPLPNSASTGTSASGLNNVAFCDVTTHNVEDSERKAENSALLKYIGSDKGRKDNERTGLLENSSYFASSSAFGGPADPDNDSHSSSSSLLSSNCDSQDDRSCSSSEEDEDEFEYDESVVEESTM</sequence>
<feature type="transmembrane region" description="Helical" evidence="11">
    <location>
        <begin position="100"/>
        <end position="124"/>
    </location>
</feature>
<keyword evidence="8" id="KW-0325">Glycoprotein</keyword>
<feature type="transmembrane region" description="Helical" evidence="11">
    <location>
        <begin position="20"/>
        <end position="44"/>
    </location>
</feature>
<keyword evidence="14" id="KW-1185">Reference proteome</keyword>
<organism evidence="13 14">
    <name type="scientific">Mizuhopecten yessoensis</name>
    <name type="common">Japanese scallop</name>
    <name type="synonym">Patinopecten yessoensis</name>
    <dbReference type="NCBI Taxonomy" id="6573"/>
    <lineage>
        <taxon>Eukaryota</taxon>
        <taxon>Metazoa</taxon>
        <taxon>Spiralia</taxon>
        <taxon>Lophotrochozoa</taxon>
        <taxon>Mollusca</taxon>
        <taxon>Bivalvia</taxon>
        <taxon>Autobranchia</taxon>
        <taxon>Pteriomorphia</taxon>
        <taxon>Pectinida</taxon>
        <taxon>Pectinoidea</taxon>
        <taxon>Pectinidae</taxon>
        <taxon>Mizuhopecten</taxon>
    </lineage>
</organism>
<evidence type="ECO:0000259" key="12">
    <source>
        <dbReference type="PROSITE" id="PS50262"/>
    </source>
</evidence>
<evidence type="ECO:0000256" key="2">
    <source>
        <dbReference type="ARBA" id="ARBA00022475"/>
    </source>
</evidence>
<evidence type="ECO:0000256" key="9">
    <source>
        <dbReference type="ARBA" id="ARBA00023224"/>
    </source>
</evidence>
<feature type="transmembrane region" description="Helical" evidence="11">
    <location>
        <begin position="185"/>
        <end position="208"/>
    </location>
</feature>
<dbReference type="PROSITE" id="PS50262">
    <property type="entry name" value="G_PROTEIN_RECEP_F1_2"/>
    <property type="match status" value="1"/>
</dbReference>
<feature type="transmembrane region" description="Helical" evidence="11">
    <location>
        <begin position="56"/>
        <end position="80"/>
    </location>
</feature>